<dbReference type="RefSeq" id="WP_233443151.1">
    <property type="nucleotide sequence ID" value="NZ_FMZW01000067.1"/>
</dbReference>
<proteinExistence type="predicted"/>
<name>A0A1G7MZW2_9BRAD</name>
<feature type="transmembrane region" description="Helical" evidence="1">
    <location>
        <begin position="7"/>
        <end position="30"/>
    </location>
</feature>
<keyword evidence="1" id="KW-1133">Transmembrane helix</keyword>
<keyword evidence="1" id="KW-0472">Membrane</keyword>
<evidence type="ECO:0000313" key="2">
    <source>
        <dbReference type="EMBL" id="SDF67207.1"/>
    </source>
</evidence>
<organism evidence="2 3">
    <name type="scientific">Bradyrhizobium brasilense</name>
    <dbReference type="NCBI Taxonomy" id="1419277"/>
    <lineage>
        <taxon>Bacteria</taxon>
        <taxon>Pseudomonadati</taxon>
        <taxon>Pseudomonadota</taxon>
        <taxon>Alphaproteobacteria</taxon>
        <taxon>Hyphomicrobiales</taxon>
        <taxon>Nitrobacteraceae</taxon>
        <taxon>Bradyrhizobium</taxon>
    </lineage>
</organism>
<accession>A0A1G7MZW2</accession>
<protein>
    <submittedName>
        <fullName evidence="2">Uncharacterized protein</fullName>
    </submittedName>
</protein>
<evidence type="ECO:0000313" key="3">
    <source>
        <dbReference type="Proteomes" id="UP000199245"/>
    </source>
</evidence>
<keyword evidence="1" id="KW-0812">Transmembrane</keyword>
<dbReference type="Proteomes" id="UP000199245">
    <property type="component" value="Unassembled WGS sequence"/>
</dbReference>
<sequence>MTESQRIALASLLNATYGAIALAAILTAAIPDPVHARDQAPTEEEKEACMEDVFRHCSNHIPDRVAVISCLRSKQASLSRQCRYVVSGRDSGTKSSDSK</sequence>
<reference evidence="2 3" key="1">
    <citation type="submission" date="2016-10" db="EMBL/GenBank/DDBJ databases">
        <authorList>
            <person name="de Groot N.N."/>
        </authorList>
    </citation>
    <scope>NUCLEOTIDE SEQUENCE [LARGE SCALE GENOMIC DNA]</scope>
    <source>
        <strain evidence="2 3">R5</strain>
    </source>
</reference>
<gene>
    <name evidence="2" type="ORF">SAMN05216337_106710</name>
</gene>
<dbReference type="EMBL" id="FMZW01000067">
    <property type="protein sequence ID" value="SDF67207.1"/>
    <property type="molecule type" value="Genomic_DNA"/>
</dbReference>
<evidence type="ECO:0000256" key="1">
    <source>
        <dbReference type="SAM" id="Phobius"/>
    </source>
</evidence>
<dbReference type="AlphaFoldDB" id="A0A1G7MZW2"/>